<evidence type="ECO:0000313" key="11">
    <source>
        <dbReference type="EMBL" id="AEO71747.1"/>
    </source>
</evidence>
<gene>
    <name evidence="11" type="ORF">THITE_2124559</name>
</gene>
<dbReference type="HOGENOM" id="CLU_131047_0_2_1"/>
<comment type="similarity">
    <text evidence="2 8">Belongs to the universal ribosomal protein uL30 family.</text>
</comment>
<evidence type="ECO:0000256" key="2">
    <source>
        <dbReference type="ARBA" id="ARBA00007594"/>
    </source>
</evidence>
<protein>
    <recommendedName>
        <fullName evidence="6">Large ribosomal subunit protein uL30m</fullName>
    </recommendedName>
</protein>
<feature type="region of interest" description="Disordered" evidence="9">
    <location>
        <begin position="90"/>
        <end position="118"/>
    </location>
</feature>
<feature type="domain" description="Large ribosomal subunit protein uL30-like ferredoxin-like fold" evidence="10">
    <location>
        <begin position="4"/>
        <end position="54"/>
    </location>
</feature>
<dbReference type="GO" id="GO:0003735">
    <property type="term" value="F:structural constituent of ribosome"/>
    <property type="evidence" value="ECO:0007669"/>
    <property type="project" value="InterPro"/>
</dbReference>
<dbReference type="PANTHER" id="PTHR15892:SF2">
    <property type="entry name" value="LARGE RIBOSOMAL SUBUNIT PROTEIN UL30M"/>
    <property type="match status" value="1"/>
</dbReference>
<feature type="compositionally biased region" description="Gly residues" evidence="9">
    <location>
        <begin position="92"/>
        <end position="111"/>
    </location>
</feature>
<dbReference type="STRING" id="578455.G2RFZ3"/>
<dbReference type="AlphaFoldDB" id="G2RFZ3"/>
<reference evidence="11 12" key="1">
    <citation type="journal article" date="2011" name="Nat. Biotechnol.">
        <title>Comparative genomic analysis of the thermophilic biomass-degrading fungi Myceliophthora thermophila and Thielavia terrestris.</title>
        <authorList>
            <person name="Berka R.M."/>
            <person name="Grigoriev I.V."/>
            <person name="Otillar R."/>
            <person name="Salamov A."/>
            <person name="Grimwood J."/>
            <person name="Reid I."/>
            <person name="Ishmael N."/>
            <person name="John T."/>
            <person name="Darmond C."/>
            <person name="Moisan M.-C."/>
            <person name="Henrissat B."/>
            <person name="Coutinho P.M."/>
            <person name="Lombard V."/>
            <person name="Natvig D.O."/>
            <person name="Lindquist E."/>
            <person name="Schmutz J."/>
            <person name="Lucas S."/>
            <person name="Harris P."/>
            <person name="Powlowski J."/>
            <person name="Bellemare A."/>
            <person name="Taylor D."/>
            <person name="Butler G."/>
            <person name="de Vries R.P."/>
            <person name="Allijn I.E."/>
            <person name="van den Brink J."/>
            <person name="Ushinsky S."/>
            <person name="Storms R."/>
            <person name="Powell A.J."/>
            <person name="Paulsen I.T."/>
            <person name="Elbourne L.D.H."/>
            <person name="Baker S.E."/>
            <person name="Magnuson J."/>
            <person name="LaBoissiere S."/>
            <person name="Clutterbuck A.J."/>
            <person name="Martinez D."/>
            <person name="Wogulis M."/>
            <person name="de Leon A.L."/>
            <person name="Rey M.W."/>
            <person name="Tsang A."/>
        </authorList>
    </citation>
    <scope>NUCLEOTIDE SEQUENCE [LARGE SCALE GENOMIC DNA]</scope>
    <source>
        <strain evidence="12">ATCC 38088 / NRRL 8126</strain>
    </source>
</reference>
<dbReference type="RefSeq" id="XP_003658083.1">
    <property type="nucleotide sequence ID" value="XM_003658035.1"/>
</dbReference>
<dbReference type="KEGG" id="ttt:THITE_2124559"/>
<dbReference type="PANTHER" id="PTHR15892">
    <property type="entry name" value="MITOCHONDRIAL RIBOSOMAL PROTEIN L30"/>
    <property type="match status" value="1"/>
</dbReference>
<dbReference type="Proteomes" id="UP000008181">
    <property type="component" value="Chromosome 6"/>
</dbReference>
<dbReference type="EMBL" id="CP003014">
    <property type="protein sequence ID" value="AEO71747.1"/>
    <property type="molecule type" value="Genomic_DNA"/>
</dbReference>
<evidence type="ECO:0000256" key="8">
    <source>
        <dbReference type="RuleBase" id="RU003734"/>
    </source>
</evidence>
<evidence type="ECO:0000256" key="1">
    <source>
        <dbReference type="ARBA" id="ARBA00004173"/>
    </source>
</evidence>
<dbReference type="NCBIfam" id="TIGR01308">
    <property type="entry name" value="rpmD_bact"/>
    <property type="match status" value="1"/>
</dbReference>
<dbReference type="GO" id="GO:0006412">
    <property type="term" value="P:translation"/>
    <property type="evidence" value="ECO:0007669"/>
    <property type="project" value="InterPro"/>
</dbReference>
<accession>G2RFZ3</accession>
<evidence type="ECO:0000256" key="5">
    <source>
        <dbReference type="ARBA" id="ARBA00023274"/>
    </source>
</evidence>
<proteinExistence type="inferred from homology"/>
<dbReference type="GO" id="GO:0015934">
    <property type="term" value="C:large ribosomal subunit"/>
    <property type="evidence" value="ECO:0007669"/>
    <property type="project" value="InterPro"/>
</dbReference>
<dbReference type="CDD" id="cd01658">
    <property type="entry name" value="Ribosomal_L30"/>
    <property type="match status" value="1"/>
</dbReference>
<evidence type="ECO:0000313" key="12">
    <source>
        <dbReference type="Proteomes" id="UP000008181"/>
    </source>
</evidence>
<dbReference type="InterPro" id="IPR016082">
    <property type="entry name" value="Ribosomal_uL30_ferredoxin-like"/>
</dbReference>
<evidence type="ECO:0000259" key="10">
    <source>
        <dbReference type="Pfam" id="PF00327"/>
    </source>
</evidence>
<dbReference type="SUPFAM" id="SSF55129">
    <property type="entry name" value="Ribosomal protein L30p/L7e"/>
    <property type="match status" value="1"/>
</dbReference>
<evidence type="ECO:0000256" key="3">
    <source>
        <dbReference type="ARBA" id="ARBA00022980"/>
    </source>
</evidence>
<dbReference type="eggNOG" id="ENOG502S7S3">
    <property type="taxonomic scope" value="Eukaryota"/>
</dbReference>
<name>G2RFZ3_THETT</name>
<comment type="subcellular location">
    <subcellularLocation>
        <location evidence="1">Mitochondrion</location>
    </subcellularLocation>
</comment>
<dbReference type="Gene3D" id="3.30.1390.20">
    <property type="entry name" value="Ribosomal protein L30, ferredoxin-like fold domain"/>
    <property type="match status" value="1"/>
</dbReference>
<dbReference type="GO" id="GO:0005739">
    <property type="term" value="C:mitochondrion"/>
    <property type="evidence" value="ECO:0007669"/>
    <property type="project" value="UniProtKB-SubCell"/>
</dbReference>
<dbReference type="PROSITE" id="PS00634">
    <property type="entry name" value="RIBOSOMAL_L30"/>
    <property type="match status" value="1"/>
</dbReference>
<sequence>MSFFRITLHRSAIGLPKRTRGVLAALGLHRRSQVVFHPVSAQFAGMIMKVKELVRVEEVDRAMTKRELYESRRPDPGFYVERPSRNRVAGVVGSGPGAGAGSGAIGSSGSGEGEEIRL</sequence>
<keyword evidence="3 8" id="KW-0689">Ribosomal protein</keyword>
<dbReference type="InterPro" id="IPR018038">
    <property type="entry name" value="Ribosomal_uL30_CS"/>
</dbReference>
<dbReference type="OrthoDB" id="509901at2759"/>
<dbReference type="InterPro" id="IPR036919">
    <property type="entry name" value="Ribo_uL30_ferredoxin-like_sf"/>
</dbReference>
<dbReference type="FunFam" id="3.30.1390.20:FF:000010">
    <property type="entry name" value="Large subunit ribosomal protein L30"/>
    <property type="match status" value="1"/>
</dbReference>
<keyword evidence="5 8" id="KW-0687">Ribonucleoprotein</keyword>
<evidence type="ECO:0000256" key="4">
    <source>
        <dbReference type="ARBA" id="ARBA00023128"/>
    </source>
</evidence>
<dbReference type="InterPro" id="IPR005996">
    <property type="entry name" value="Ribosomal_uL30_bac-type"/>
</dbReference>
<comment type="function">
    <text evidence="7">Component of the mitochondrial ribosome (mitoribosome), a dedicated translation machinery responsible for the synthesis of mitochondrial genome-encoded proteins, including at least some of the essential transmembrane subunits of the mitochondrial respiratory chain. The mitoribosomes are attached to the mitochondrial inner membrane and translation products are cotranslationally integrated into the membrane.</text>
</comment>
<evidence type="ECO:0000256" key="9">
    <source>
        <dbReference type="SAM" id="MobiDB-lite"/>
    </source>
</evidence>
<keyword evidence="12" id="KW-1185">Reference proteome</keyword>
<evidence type="ECO:0000256" key="7">
    <source>
        <dbReference type="ARBA" id="ARBA00037226"/>
    </source>
</evidence>
<keyword evidence="4" id="KW-0496">Mitochondrion</keyword>
<dbReference type="GeneID" id="11522299"/>
<organism evidence="11 12">
    <name type="scientific">Thermothielavioides terrestris (strain ATCC 38088 / NRRL 8126)</name>
    <name type="common">Thielavia terrestris</name>
    <dbReference type="NCBI Taxonomy" id="578455"/>
    <lineage>
        <taxon>Eukaryota</taxon>
        <taxon>Fungi</taxon>
        <taxon>Dikarya</taxon>
        <taxon>Ascomycota</taxon>
        <taxon>Pezizomycotina</taxon>
        <taxon>Sordariomycetes</taxon>
        <taxon>Sordariomycetidae</taxon>
        <taxon>Sordariales</taxon>
        <taxon>Chaetomiaceae</taxon>
        <taxon>Thermothielavioides</taxon>
        <taxon>Thermothielavioides terrestris</taxon>
    </lineage>
</organism>
<evidence type="ECO:0000256" key="6">
    <source>
        <dbReference type="ARBA" id="ARBA00035281"/>
    </source>
</evidence>
<dbReference type="Pfam" id="PF00327">
    <property type="entry name" value="Ribosomal_L30"/>
    <property type="match status" value="1"/>
</dbReference>